<dbReference type="Proteomes" id="UP000076489">
    <property type="component" value="Unassembled WGS sequence"/>
</dbReference>
<accession>A0A166QKW8</accession>
<evidence type="ECO:0000313" key="2">
    <source>
        <dbReference type="Proteomes" id="UP000076489"/>
    </source>
</evidence>
<proteinExistence type="predicted"/>
<name>A0A166QKW8_PSEFL</name>
<organism evidence="1 2">
    <name type="scientific">Pseudomonas fluorescens</name>
    <dbReference type="NCBI Taxonomy" id="294"/>
    <lineage>
        <taxon>Bacteria</taxon>
        <taxon>Pseudomonadati</taxon>
        <taxon>Pseudomonadota</taxon>
        <taxon>Gammaproteobacteria</taxon>
        <taxon>Pseudomonadales</taxon>
        <taxon>Pseudomonadaceae</taxon>
        <taxon>Pseudomonas</taxon>
    </lineage>
</organism>
<sequence length="274" mass="31188">MTNEHILALNALTTPEDFAGQYAALLDQHDPDRRAGFTSFEVLIISVKRLIEARSPQEGRDEMLDFEDFQDFLEWYEQHTAYFQMAPEIYVPVFKLLLEVVYRALVAAYKAQVQDDAFVEGTPDATMHVVMRLKAMHPEMLWGTVELGDYDQVAYSDAPAIVIYFAQAFSENSRNEMPDAYANIFGSPVEPSANGMSEEAAKLLREHNKINFVRDLNCKKFEWAFITVEGVEASLKLAGKLLLESAAFNVVPLPDDFYEFSVKEDRKHLLLKAE</sequence>
<comment type="caution">
    <text evidence="1">The sequence shown here is derived from an EMBL/GenBank/DDBJ whole genome shotgun (WGS) entry which is preliminary data.</text>
</comment>
<gene>
    <name evidence="1" type="ORF">A1D17_02570</name>
</gene>
<dbReference type="RefSeq" id="WP_063340487.1">
    <property type="nucleotide sequence ID" value="NZ_LUKJ01000002.1"/>
</dbReference>
<evidence type="ECO:0000313" key="1">
    <source>
        <dbReference type="EMBL" id="KZN20443.1"/>
    </source>
</evidence>
<reference evidence="2" key="1">
    <citation type="submission" date="2016-03" db="EMBL/GenBank/DDBJ databases">
        <authorList>
            <person name="Ray J."/>
            <person name="Price M."/>
            <person name="Deutschbauer A."/>
        </authorList>
    </citation>
    <scope>NUCLEOTIDE SEQUENCE [LARGE SCALE GENOMIC DNA]</scope>
    <source>
        <strain evidence="2">FW300-N1B4</strain>
    </source>
</reference>
<dbReference type="OrthoDB" id="10012370at2"/>
<dbReference type="EMBL" id="LUKJ01000002">
    <property type="protein sequence ID" value="KZN20443.1"/>
    <property type="molecule type" value="Genomic_DNA"/>
</dbReference>
<dbReference type="AlphaFoldDB" id="A0A166QKW8"/>
<reference evidence="1 2" key="2">
    <citation type="journal article" date="2018" name="Nature">
        <title>Mutant phenotypes for thousands of bacterial genes of unknown function.</title>
        <authorList>
            <person name="Price M.N."/>
            <person name="Wetmore K.M."/>
            <person name="Waters R.J."/>
            <person name="Callaghan M."/>
            <person name="Ray J."/>
            <person name="Liu H."/>
            <person name="Kuehl J.V."/>
            <person name="Melnyk R.A."/>
            <person name="Lamson J.S."/>
            <person name="Suh Y."/>
            <person name="Carlson H.K."/>
            <person name="Esquivel Z."/>
            <person name="Sadeeshkumar H."/>
            <person name="Chakraborty R."/>
            <person name="Zane G.M."/>
            <person name="Rubin B.E."/>
            <person name="Wall J.D."/>
            <person name="Visel A."/>
            <person name="Bristow J."/>
            <person name="Blow M.J."/>
            <person name="Arkin A.P."/>
            <person name="Deutschbauer A.M."/>
        </authorList>
    </citation>
    <scope>NUCLEOTIDE SEQUENCE [LARGE SCALE GENOMIC DNA]</scope>
    <source>
        <strain evidence="1 2">FW300-N1B4</strain>
    </source>
</reference>
<protein>
    <submittedName>
        <fullName evidence="1">Uncharacterized protein</fullName>
    </submittedName>
</protein>